<dbReference type="EMBL" id="JAHBBH010000013">
    <property type="protein sequence ID" value="MBW3092498.1"/>
    <property type="molecule type" value="Genomic_DNA"/>
</dbReference>
<gene>
    <name evidence="4" type="ORF">KIH79_05975</name>
</gene>
<evidence type="ECO:0000259" key="3">
    <source>
        <dbReference type="SMART" id="SM00093"/>
    </source>
</evidence>
<feature type="domain" description="Serpin" evidence="3">
    <location>
        <begin position="87"/>
        <end position="480"/>
    </location>
</feature>
<evidence type="ECO:0000256" key="2">
    <source>
        <dbReference type="SAM" id="MobiDB-lite"/>
    </source>
</evidence>
<proteinExistence type="inferred from homology"/>
<dbReference type="RefSeq" id="WP_219058573.1">
    <property type="nucleotide sequence ID" value="NZ_JAHBBH010000013.1"/>
</dbReference>
<evidence type="ECO:0000313" key="5">
    <source>
        <dbReference type="Proteomes" id="UP000700815"/>
    </source>
</evidence>
<dbReference type="PANTHER" id="PTHR11461:SF211">
    <property type="entry name" value="GH10112P-RELATED"/>
    <property type="match status" value="1"/>
</dbReference>
<reference evidence="4 5" key="1">
    <citation type="submission" date="2021-05" db="EMBL/GenBank/DDBJ databases">
        <title>Phylogenetic classification of ten novel species belonging to the genus Bifidobacterium comprising B. colchicus sp. nov., B. abeli sp. nov., B. bicoloris sp. nov., B. guerezis sp. nov., B. rosaliae sp. nov., B. santillanensis sp. nov., B. argentati sp. nov., B. amazzoni sp. nov., B. pluviali sp. nov., and B. pinnaculum sp. nov.</title>
        <authorList>
            <person name="Lugli G.A."/>
            <person name="Ruiz Garcia L."/>
            <person name="Margolles A."/>
            <person name="Ventura M."/>
        </authorList>
    </citation>
    <scope>NUCLEOTIDE SEQUENCE [LARGE SCALE GENOMIC DNA]</scope>
    <source>
        <strain evidence="4 5">82T10</strain>
    </source>
</reference>
<protein>
    <submittedName>
        <fullName evidence="4">Serpin family protein</fullName>
    </submittedName>
</protein>
<sequence>MTTPNTTHTDDMRGNVRTARRDHRSAAMRRLTAALLTIAFAVAATCAAYTATAAMDGIRATIVAARPLADKPSTSAANGASYFAEQYSSYFLAAGLRHGNVNFSPASLWMALAMAAQGADGETRAQLDRVLQTHSLSAGDYRSLISSINGRREGAASEMLVRNAVWADDTLTLSDEFSSSVRDAFDANVVSLPFGDDATRRLREWIKEGTRGELDPDVRLDDNRLLSIVDTVYADGRWAEPFDANDTKDGTFHGTNGETTVPMMTRTFENTTWVFSKSEGWQTATLTFDDGGTFTLLLPDKGRFDALTQAGSSMASTAFRAGTSDASDGNAIWPDETERQGPIPDVLGFDTTAYAAQVTVTMPRFSITNTFASDELIDVLRGIGVKDAFDPERADFAKMLDANRSAVKDAALHIDSVVQGTRIDVNERGAKAAAYTDIGMATSAAPMERRHVDFTVDRPFLYQYATPEGIPLFVGAVTNL</sequence>
<keyword evidence="5" id="KW-1185">Reference proteome</keyword>
<dbReference type="Pfam" id="PF00079">
    <property type="entry name" value="Serpin"/>
    <property type="match status" value="2"/>
</dbReference>
<dbReference type="PANTHER" id="PTHR11461">
    <property type="entry name" value="SERINE PROTEASE INHIBITOR, SERPIN"/>
    <property type="match status" value="1"/>
</dbReference>
<organism evidence="4 5">
    <name type="scientific">Bifidobacterium miconis</name>
    <dbReference type="NCBI Taxonomy" id="2834435"/>
    <lineage>
        <taxon>Bacteria</taxon>
        <taxon>Bacillati</taxon>
        <taxon>Actinomycetota</taxon>
        <taxon>Actinomycetes</taxon>
        <taxon>Bifidobacteriales</taxon>
        <taxon>Bifidobacteriaceae</taxon>
        <taxon>Bifidobacterium</taxon>
    </lineage>
</organism>
<accession>A0ABS6WEN9</accession>
<comment type="similarity">
    <text evidence="1">Belongs to the serpin family.</text>
</comment>
<dbReference type="SMART" id="SM00093">
    <property type="entry name" value="SERPIN"/>
    <property type="match status" value="1"/>
</dbReference>
<comment type="caution">
    <text evidence="4">The sequence shown here is derived from an EMBL/GenBank/DDBJ whole genome shotgun (WGS) entry which is preliminary data.</text>
</comment>
<evidence type="ECO:0000313" key="4">
    <source>
        <dbReference type="EMBL" id="MBW3092498.1"/>
    </source>
</evidence>
<dbReference type="InterPro" id="IPR000215">
    <property type="entry name" value="Serpin_fam"/>
</dbReference>
<name>A0ABS6WEN9_9BIFI</name>
<dbReference type="Proteomes" id="UP000700815">
    <property type="component" value="Unassembled WGS sequence"/>
</dbReference>
<dbReference type="InterPro" id="IPR023796">
    <property type="entry name" value="Serpin_dom"/>
</dbReference>
<evidence type="ECO:0000256" key="1">
    <source>
        <dbReference type="RuleBase" id="RU000411"/>
    </source>
</evidence>
<feature type="region of interest" description="Disordered" evidence="2">
    <location>
        <begin position="1"/>
        <end position="23"/>
    </location>
</feature>